<keyword evidence="1" id="KW-0812">Transmembrane</keyword>
<protein>
    <recommendedName>
        <fullName evidence="3">DUF2178 domain-containing protein</fullName>
    </recommendedName>
</protein>
<comment type="caution">
    <text evidence="2">The sequence shown here is derived from an EMBL/GenBank/DDBJ whole genome shotgun (WGS) entry which is preliminary data.</text>
</comment>
<keyword evidence="1" id="KW-1133">Transmembrane helix</keyword>
<dbReference type="AlphaFoldDB" id="A0A645FET2"/>
<accession>A0A645FET2</accession>
<gene>
    <name evidence="2" type="ORF">SDC9_160137</name>
</gene>
<feature type="transmembrane region" description="Helical" evidence="1">
    <location>
        <begin position="12"/>
        <end position="31"/>
    </location>
</feature>
<name>A0A645FET2_9ZZZZ</name>
<proteinExistence type="predicted"/>
<keyword evidence="1" id="KW-0472">Membrane</keyword>
<organism evidence="2">
    <name type="scientific">bioreactor metagenome</name>
    <dbReference type="NCBI Taxonomy" id="1076179"/>
    <lineage>
        <taxon>unclassified sequences</taxon>
        <taxon>metagenomes</taxon>
        <taxon>ecological metagenomes</taxon>
    </lineage>
</organism>
<evidence type="ECO:0000256" key="1">
    <source>
        <dbReference type="SAM" id="Phobius"/>
    </source>
</evidence>
<reference evidence="2" key="1">
    <citation type="submission" date="2019-08" db="EMBL/GenBank/DDBJ databases">
        <authorList>
            <person name="Kucharzyk K."/>
            <person name="Murdoch R.W."/>
            <person name="Higgins S."/>
            <person name="Loffler F."/>
        </authorList>
    </citation>
    <scope>NUCLEOTIDE SEQUENCE</scope>
</reference>
<feature type="transmembrane region" description="Helical" evidence="1">
    <location>
        <begin position="37"/>
        <end position="55"/>
    </location>
</feature>
<evidence type="ECO:0000313" key="2">
    <source>
        <dbReference type="EMBL" id="MPN12817.1"/>
    </source>
</evidence>
<feature type="transmembrane region" description="Helical" evidence="1">
    <location>
        <begin position="70"/>
        <end position="92"/>
    </location>
</feature>
<dbReference type="EMBL" id="VSSQ01059237">
    <property type="protein sequence ID" value="MPN12817.1"/>
    <property type="molecule type" value="Genomic_DNA"/>
</dbReference>
<feature type="transmembrane region" description="Helical" evidence="1">
    <location>
        <begin position="104"/>
        <end position="124"/>
    </location>
</feature>
<sequence>MKNVKKEYTYKLASGIVLILAGIFSSIFHTFETTASIFLINMGLLLFVITAFRLLRQGGLPDRDERTKKLAAYGVTYSWLLTLVLIAVLYWIEYLKLIEFTAESVLGILLIFMTISANVFRWYFMQKGDIE</sequence>
<evidence type="ECO:0008006" key="3">
    <source>
        <dbReference type="Google" id="ProtNLM"/>
    </source>
</evidence>